<evidence type="ECO:0000256" key="3">
    <source>
        <dbReference type="ARBA" id="ARBA00022679"/>
    </source>
</evidence>
<comment type="caution">
    <text evidence="12">The sequence shown here is derived from an EMBL/GenBank/DDBJ whole genome shotgun (WGS) entry which is preliminary data.</text>
</comment>
<dbReference type="GO" id="GO:0006749">
    <property type="term" value="P:glutathione metabolic process"/>
    <property type="evidence" value="ECO:0007669"/>
    <property type="project" value="TreeGrafter"/>
</dbReference>
<sequence length="853" mass="95883">MKMTSKKVIELFYDVVSPYSWLGFEVMCRYRTPPGLVPNKFLYMTKDLTRLSEYFNVPLRSPSDPFEAMFQKGSLNAMRFVTAVQEKGKGGDEQVERVSRELWRRIWYEDKDITEPASLSEAGIKAGLSDSEVKELLKLSNSQEIKNKLKSSTQNALDYGAFGFPLVVCHLNGKPEMFFGSDRFELMAHCIEVAGTSAGQTSCQALRYTDAFEHHGGHVPLQKSNKPPGLVPNKFLYMGKDLNRLSEYFNVPLKPPADVPEAMFKKGSLNAMRFVTAVQEMEKSGDEQVERVSRELWRRIWYEDRDITEPASLSEAAMKAGLSDSEIKRALELCNSQEIKEKLKSATEEALDYGAFGFPLVVCHLNGKPELFFGSDRFELLAHCIGEKWLGPLPDKSTAKLMSSLSQADSLCLHGDTICDPCLRAEVIIVPIMLLTIFLVTVVFIFLLHFCPEKVDRIRPQGSKSTPRRVLHGIDAPPGINVMEHESIALDVPSSYSTFNPPSNYLSKNLTVAMDKPFLPLPPDPRPQPFKPSFTPIAQPRELPRQRLPESFNLVTPLTVAFSLRSDSSVSLYRARMEERNVVLRVLNDSADATERHNFLGFASFLSQLGPHPFLPELLGVVSLRAPLVTVVEEMENRDLLSYLWRCRQEHADPPCEMTERRIFTMATQVASALEFLHSKDLLHGQIRARSVLVTKDITAKLWGLHGVYTRKNQGETKKEDSSMKKWHAPELLAQRTAGPSSDIWSLGILLYEMATLGEAPFAEISVNELLQFHQRGKSLKKPSGCSNALHSIIKACCQWKEQERPTLAEVSRKLASGEKSASDKVLKASGTVNIEQYLREAGYGETNSYTVF</sequence>
<evidence type="ECO:0000256" key="2">
    <source>
        <dbReference type="ARBA" id="ARBA00012452"/>
    </source>
</evidence>
<dbReference type="GO" id="GO:0005524">
    <property type="term" value="F:ATP binding"/>
    <property type="evidence" value="ECO:0007669"/>
    <property type="project" value="InterPro"/>
</dbReference>
<keyword evidence="10" id="KW-0812">Transmembrane</keyword>
<dbReference type="InterPro" id="IPR036249">
    <property type="entry name" value="Thioredoxin-like_sf"/>
</dbReference>
<name>A0A7J5XRY9_DISMA</name>
<dbReference type="FunFam" id="3.40.30.10:FF:000096">
    <property type="entry name" value="Glutathione S-transferase kappa"/>
    <property type="match status" value="2"/>
</dbReference>
<evidence type="ECO:0000256" key="5">
    <source>
        <dbReference type="ARBA" id="ARBA00073833"/>
    </source>
</evidence>
<dbReference type="Pfam" id="PF01323">
    <property type="entry name" value="DSBA"/>
    <property type="match status" value="2"/>
</dbReference>
<comment type="similarity">
    <text evidence="1">Belongs to the GST superfamily. Kappa family.</text>
</comment>
<organism evidence="12 13">
    <name type="scientific">Dissostichus mawsoni</name>
    <name type="common">Antarctic cod</name>
    <dbReference type="NCBI Taxonomy" id="36200"/>
    <lineage>
        <taxon>Eukaryota</taxon>
        <taxon>Metazoa</taxon>
        <taxon>Chordata</taxon>
        <taxon>Craniata</taxon>
        <taxon>Vertebrata</taxon>
        <taxon>Euteleostomi</taxon>
        <taxon>Actinopterygii</taxon>
        <taxon>Neopterygii</taxon>
        <taxon>Teleostei</taxon>
        <taxon>Neoteleostei</taxon>
        <taxon>Acanthomorphata</taxon>
        <taxon>Eupercaria</taxon>
        <taxon>Perciformes</taxon>
        <taxon>Notothenioidei</taxon>
        <taxon>Nototheniidae</taxon>
        <taxon>Dissostichus</taxon>
    </lineage>
</organism>
<protein>
    <recommendedName>
        <fullName evidence="5">Glutathione S-transferase kappa 1</fullName>
        <ecNumber evidence="2">2.5.1.18</ecNumber>
    </recommendedName>
    <alternativeName>
        <fullName evidence="8">GST 13-13</fullName>
    </alternativeName>
    <alternativeName>
        <fullName evidence="9">GST class-kappa</fullName>
    </alternativeName>
    <alternativeName>
        <fullName evidence="6">GSTK1-1</fullName>
    </alternativeName>
    <alternativeName>
        <fullName evidence="7">Glutathione S-transferase subunit 13</fullName>
    </alternativeName>
</protein>
<evidence type="ECO:0000256" key="7">
    <source>
        <dbReference type="ARBA" id="ARBA00081396"/>
    </source>
</evidence>
<evidence type="ECO:0000259" key="11">
    <source>
        <dbReference type="PROSITE" id="PS50011"/>
    </source>
</evidence>
<feature type="domain" description="Protein kinase" evidence="11">
    <location>
        <begin position="558"/>
        <end position="827"/>
    </location>
</feature>
<comment type="catalytic activity">
    <reaction evidence="4">
        <text>RX + glutathione = an S-substituted glutathione + a halide anion + H(+)</text>
        <dbReference type="Rhea" id="RHEA:16437"/>
        <dbReference type="ChEBI" id="CHEBI:15378"/>
        <dbReference type="ChEBI" id="CHEBI:16042"/>
        <dbReference type="ChEBI" id="CHEBI:17792"/>
        <dbReference type="ChEBI" id="CHEBI:57925"/>
        <dbReference type="ChEBI" id="CHEBI:90779"/>
        <dbReference type="EC" id="2.5.1.18"/>
    </reaction>
</comment>
<dbReference type="Proteomes" id="UP000518266">
    <property type="component" value="Unassembled WGS sequence"/>
</dbReference>
<gene>
    <name evidence="12" type="ORF">F7725_018338</name>
</gene>
<evidence type="ECO:0000256" key="1">
    <source>
        <dbReference type="ARBA" id="ARBA00006494"/>
    </source>
</evidence>
<dbReference type="GO" id="GO:0004602">
    <property type="term" value="F:glutathione peroxidase activity"/>
    <property type="evidence" value="ECO:0007669"/>
    <property type="project" value="TreeGrafter"/>
</dbReference>
<dbReference type="PANTHER" id="PTHR42943">
    <property type="entry name" value="GLUTATHIONE S-TRANSFERASE KAPPA"/>
    <property type="match status" value="1"/>
</dbReference>
<keyword evidence="3" id="KW-0808">Transferase</keyword>
<dbReference type="AlphaFoldDB" id="A0A7J5XRY9"/>
<dbReference type="GO" id="GO:0005777">
    <property type="term" value="C:peroxisome"/>
    <property type="evidence" value="ECO:0007669"/>
    <property type="project" value="TreeGrafter"/>
</dbReference>
<dbReference type="GO" id="GO:0005739">
    <property type="term" value="C:mitochondrion"/>
    <property type="evidence" value="ECO:0007669"/>
    <property type="project" value="TreeGrafter"/>
</dbReference>
<evidence type="ECO:0000256" key="8">
    <source>
        <dbReference type="ARBA" id="ARBA00082109"/>
    </source>
</evidence>
<feature type="transmembrane region" description="Helical" evidence="10">
    <location>
        <begin position="428"/>
        <end position="451"/>
    </location>
</feature>
<dbReference type="PANTHER" id="PTHR42943:SF2">
    <property type="entry name" value="GLUTATHIONE S-TRANSFERASE KAPPA 1"/>
    <property type="match status" value="1"/>
</dbReference>
<dbReference type="EC" id="2.5.1.18" evidence="2"/>
<dbReference type="InterPro" id="IPR001245">
    <property type="entry name" value="Ser-Thr/Tyr_kinase_cat_dom"/>
</dbReference>
<keyword evidence="10" id="KW-1133">Transmembrane helix</keyword>
<keyword evidence="13" id="KW-1185">Reference proteome</keyword>
<dbReference type="InterPro" id="IPR051924">
    <property type="entry name" value="GST_Kappa/NadH"/>
</dbReference>
<dbReference type="GO" id="GO:0004364">
    <property type="term" value="F:glutathione transferase activity"/>
    <property type="evidence" value="ECO:0007669"/>
    <property type="project" value="UniProtKB-EC"/>
</dbReference>
<dbReference type="Gene3D" id="1.10.510.10">
    <property type="entry name" value="Transferase(Phosphotransferase) domain 1"/>
    <property type="match status" value="1"/>
</dbReference>
<dbReference type="PRINTS" id="PR00109">
    <property type="entry name" value="TYRKINASE"/>
</dbReference>
<dbReference type="Gene3D" id="3.40.30.10">
    <property type="entry name" value="Glutaredoxin"/>
    <property type="match status" value="2"/>
</dbReference>
<dbReference type="SUPFAM" id="SSF52833">
    <property type="entry name" value="Thioredoxin-like"/>
    <property type="match status" value="2"/>
</dbReference>
<dbReference type="InterPro" id="IPR000719">
    <property type="entry name" value="Prot_kinase_dom"/>
</dbReference>
<evidence type="ECO:0000256" key="4">
    <source>
        <dbReference type="ARBA" id="ARBA00047960"/>
    </source>
</evidence>
<keyword evidence="10" id="KW-0472">Membrane</keyword>
<evidence type="ECO:0000313" key="13">
    <source>
        <dbReference type="Proteomes" id="UP000518266"/>
    </source>
</evidence>
<evidence type="ECO:0000256" key="10">
    <source>
        <dbReference type="SAM" id="Phobius"/>
    </source>
</evidence>
<proteinExistence type="inferred from homology"/>
<dbReference type="InterPro" id="IPR011009">
    <property type="entry name" value="Kinase-like_dom_sf"/>
</dbReference>
<dbReference type="InterPro" id="IPR001853">
    <property type="entry name" value="DSBA-like_thioredoxin_dom"/>
</dbReference>
<accession>A0A7J5XRY9</accession>
<reference evidence="12 13" key="1">
    <citation type="submission" date="2020-03" db="EMBL/GenBank/DDBJ databases">
        <title>Dissostichus mawsoni Genome sequencing and assembly.</title>
        <authorList>
            <person name="Park H."/>
        </authorList>
    </citation>
    <scope>NUCLEOTIDE SEQUENCE [LARGE SCALE GENOMIC DNA]</scope>
    <source>
        <strain evidence="12">DM0001</strain>
        <tissue evidence="12">Muscle</tissue>
    </source>
</reference>
<dbReference type="SUPFAM" id="SSF56112">
    <property type="entry name" value="Protein kinase-like (PK-like)"/>
    <property type="match status" value="1"/>
</dbReference>
<dbReference type="OrthoDB" id="4062651at2759"/>
<evidence type="ECO:0000256" key="6">
    <source>
        <dbReference type="ARBA" id="ARBA00080274"/>
    </source>
</evidence>
<dbReference type="GO" id="GO:0004672">
    <property type="term" value="F:protein kinase activity"/>
    <property type="evidence" value="ECO:0007669"/>
    <property type="project" value="InterPro"/>
</dbReference>
<evidence type="ECO:0000256" key="9">
    <source>
        <dbReference type="ARBA" id="ARBA00083519"/>
    </source>
</evidence>
<dbReference type="EMBL" id="JAAKFY010000021">
    <property type="protein sequence ID" value="KAF3839621.1"/>
    <property type="molecule type" value="Genomic_DNA"/>
</dbReference>
<dbReference type="PROSITE" id="PS50011">
    <property type="entry name" value="PROTEIN_KINASE_DOM"/>
    <property type="match status" value="1"/>
</dbReference>
<evidence type="ECO:0000313" key="12">
    <source>
        <dbReference type="EMBL" id="KAF3839621.1"/>
    </source>
</evidence>
<dbReference type="Pfam" id="PF07714">
    <property type="entry name" value="PK_Tyr_Ser-Thr"/>
    <property type="match status" value="1"/>
</dbReference>